<keyword evidence="3" id="KW-1185">Reference proteome</keyword>
<evidence type="ECO:0000256" key="1">
    <source>
        <dbReference type="ARBA" id="ARBA00008903"/>
    </source>
</evidence>
<evidence type="ECO:0000313" key="2">
    <source>
        <dbReference type="EMBL" id="CAK5262297.1"/>
    </source>
</evidence>
<dbReference type="PIRSF" id="PIRSF001439">
    <property type="entry name" value="CryM"/>
    <property type="match status" value="1"/>
</dbReference>
<sequence length="357" mass="38145">MSLLCLNGTDTALLARSFTPDALQKLMARVFCSLSQDSDPASPASYAPHRSSISTPNHTILFMPARIERPVGLLGTSIKVVSVPSSPADKRGLPASTLVMDEGTGAVKAIVNAAGLTALRNAAGSLLSCTLMGPEEPRNIVAFGAGAQISAHLDVFLRAYSTLTTCTVVNRATNDRARTLVDELRQRFSHVEIHLQQHEASSDPPSDAIRDTLLAADVIICATSSQIPLFPSSLVHDGTHLILIGSYKPEMHEVDRDLIHRALPHDLVVDSREACLKEAGELIHAGIQGSEVVEIGELIPLDENGEPQLVRKRGPAQTRQSVTIFKSVGIGLQDVAIACAVVNQAEKMSVGQIIPWL</sequence>
<dbReference type="AlphaFoldDB" id="A0AAD2GRL2"/>
<dbReference type="InterPro" id="IPR023401">
    <property type="entry name" value="ODC_N"/>
</dbReference>
<dbReference type="PANTHER" id="PTHR13812">
    <property type="entry name" value="KETIMINE REDUCTASE MU-CRYSTALLIN"/>
    <property type="match status" value="1"/>
</dbReference>
<dbReference type="SUPFAM" id="SSF51735">
    <property type="entry name" value="NAD(P)-binding Rossmann-fold domains"/>
    <property type="match status" value="1"/>
</dbReference>
<proteinExistence type="inferred from homology"/>
<dbReference type="EMBL" id="CAVNYO010000013">
    <property type="protein sequence ID" value="CAK5262297.1"/>
    <property type="molecule type" value="Genomic_DNA"/>
</dbReference>
<gene>
    <name evidence="2" type="ORF">MYCIT1_LOCUS890</name>
</gene>
<reference evidence="2" key="1">
    <citation type="submission" date="2023-11" db="EMBL/GenBank/DDBJ databases">
        <authorList>
            <person name="De Vega J J."/>
            <person name="De Vega J J."/>
        </authorList>
    </citation>
    <scope>NUCLEOTIDE SEQUENCE</scope>
</reference>
<evidence type="ECO:0000313" key="3">
    <source>
        <dbReference type="Proteomes" id="UP001295794"/>
    </source>
</evidence>
<organism evidence="2 3">
    <name type="scientific">Mycena citricolor</name>
    <dbReference type="NCBI Taxonomy" id="2018698"/>
    <lineage>
        <taxon>Eukaryota</taxon>
        <taxon>Fungi</taxon>
        <taxon>Dikarya</taxon>
        <taxon>Basidiomycota</taxon>
        <taxon>Agaricomycotina</taxon>
        <taxon>Agaricomycetes</taxon>
        <taxon>Agaricomycetidae</taxon>
        <taxon>Agaricales</taxon>
        <taxon>Marasmiineae</taxon>
        <taxon>Mycenaceae</taxon>
        <taxon>Mycena</taxon>
    </lineage>
</organism>
<name>A0AAD2GRL2_9AGAR</name>
<comment type="caution">
    <text evidence="2">The sequence shown here is derived from an EMBL/GenBank/DDBJ whole genome shotgun (WGS) entry which is preliminary data.</text>
</comment>
<dbReference type="Gene3D" id="3.30.1780.10">
    <property type="entry name" value="ornithine cyclodeaminase, domain 1"/>
    <property type="match status" value="1"/>
</dbReference>
<evidence type="ECO:0008006" key="4">
    <source>
        <dbReference type="Google" id="ProtNLM"/>
    </source>
</evidence>
<dbReference type="InterPro" id="IPR003462">
    <property type="entry name" value="ODC_Mu_crystall"/>
</dbReference>
<comment type="similarity">
    <text evidence="1">Belongs to the ornithine cyclodeaminase/mu-crystallin family.</text>
</comment>
<dbReference type="PANTHER" id="PTHR13812:SF19">
    <property type="entry name" value="KETIMINE REDUCTASE MU-CRYSTALLIN"/>
    <property type="match status" value="1"/>
</dbReference>
<protein>
    <recommendedName>
        <fullName evidence="4">Ornithine cyclodeaminase</fullName>
    </recommendedName>
</protein>
<dbReference type="Pfam" id="PF02423">
    <property type="entry name" value="OCD_Mu_crystall"/>
    <property type="match status" value="1"/>
</dbReference>
<dbReference type="GO" id="GO:0005737">
    <property type="term" value="C:cytoplasm"/>
    <property type="evidence" value="ECO:0007669"/>
    <property type="project" value="TreeGrafter"/>
</dbReference>
<dbReference type="InterPro" id="IPR036291">
    <property type="entry name" value="NAD(P)-bd_dom_sf"/>
</dbReference>
<dbReference type="Proteomes" id="UP001295794">
    <property type="component" value="Unassembled WGS sequence"/>
</dbReference>
<dbReference type="Gene3D" id="3.40.50.720">
    <property type="entry name" value="NAD(P)-binding Rossmann-like Domain"/>
    <property type="match status" value="1"/>
</dbReference>
<accession>A0AAD2GRL2</accession>